<dbReference type="Gene3D" id="3.30.1060.10">
    <property type="entry name" value="Peptide methionine sulphoxide reductase MsrA"/>
    <property type="match status" value="1"/>
</dbReference>
<proteinExistence type="inferred from homology"/>
<evidence type="ECO:0000259" key="7">
    <source>
        <dbReference type="Pfam" id="PF01625"/>
    </source>
</evidence>
<comment type="catalytic activity">
    <reaction evidence="6">
        <text>[thioredoxin]-disulfide + L-methionine + H2O = L-methionine (S)-S-oxide + [thioredoxin]-dithiol</text>
        <dbReference type="Rhea" id="RHEA:19993"/>
        <dbReference type="Rhea" id="RHEA-COMP:10698"/>
        <dbReference type="Rhea" id="RHEA-COMP:10700"/>
        <dbReference type="ChEBI" id="CHEBI:15377"/>
        <dbReference type="ChEBI" id="CHEBI:29950"/>
        <dbReference type="ChEBI" id="CHEBI:50058"/>
        <dbReference type="ChEBI" id="CHEBI:57844"/>
        <dbReference type="ChEBI" id="CHEBI:58772"/>
        <dbReference type="EC" id="1.8.4.11"/>
    </reaction>
</comment>
<evidence type="ECO:0000256" key="2">
    <source>
        <dbReference type="ARBA" id="ARBA00012502"/>
    </source>
</evidence>
<dbReference type="InterPro" id="IPR036509">
    <property type="entry name" value="Met_Sox_Rdtase_MsrA_sf"/>
</dbReference>
<evidence type="ECO:0000256" key="3">
    <source>
        <dbReference type="ARBA" id="ARBA00023002"/>
    </source>
</evidence>
<dbReference type="GO" id="GO:0034599">
    <property type="term" value="P:cellular response to oxidative stress"/>
    <property type="evidence" value="ECO:0007669"/>
    <property type="project" value="UniProtKB-ARBA"/>
</dbReference>
<dbReference type="SUPFAM" id="SSF55068">
    <property type="entry name" value="Peptide methionine sulfoxide reductase"/>
    <property type="match status" value="1"/>
</dbReference>
<dbReference type="FunFam" id="3.30.1060.10:FF:000006">
    <property type="entry name" value="Peptide methionine sulfoxide reductase"/>
    <property type="match status" value="1"/>
</dbReference>
<dbReference type="HAMAP" id="MF_01401">
    <property type="entry name" value="MsrA"/>
    <property type="match status" value="1"/>
</dbReference>
<dbReference type="InterPro" id="IPR002569">
    <property type="entry name" value="Met_Sox_Rdtase_MsrA_dom"/>
</dbReference>
<dbReference type="STRING" id="5539.A0A3E2HH45"/>
<evidence type="ECO:0000313" key="9">
    <source>
        <dbReference type="Proteomes" id="UP000258309"/>
    </source>
</evidence>
<dbReference type="GO" id="GO:0008113">
    <property type="term" value="F:peptide-methionine (S)-S-oxide reductase activity"/>
    <property type="evidence" value="ECO:0007669"/>
    <property type="project" value="UniProtKB-EC"/>
</dbReference>
<protein>
    <recommendedName>
        <fullName evidence="2">peptide-methionine (S)-S-oxide reductase</fullName>
        <ecNumber evidence="2">1.8.4.11</ecNumber>
    </recommendedName>
    <alternativeName>
        <fullName evidence="4">Peptide-methionine (S)-S-oxide reductase</fullName>
    </alternativeName>
</protein>
<dbReference type="OrthoDB" id="77405at2759"/>
<feature type="non-terminal residue" evidence="8">
    <location>
        <position position="1"/>
    </location>
</feature>
<comment type="catalytic activity">
    <reaction evidence="5">
        <text>L-methionyl-[protein] + [thioredoxin]-disulfide + H2O = L-methionyl-(S)-S-oxide-[protein] + [thioredoxin]-dithiol</text>
        <dbReference type="Rhea" id="RHEA:14217"/>
        <dbReference type="Rhea" id="RHEA-COMP:10698"/>
        <dbReference type="Rhea" id="RHEA-COMP:10700"/>
        <dbReference type="Rhea" id="RHEA-COMP:12313"/>
        <dbReference type="Rhea" id="RHEA-COMP:12315"/>
        <dbReference type="ChEBI" id="CHEBI:15377"/>
        <dbReference type="ChEBI" id="CHEBI:16044"/>
        <dbReference type="ChEBI" id="CHEBI:29950"/>
        <dbReference type="ChEBI" id="CHEBI:44120"/>
        <dbReference type="ChEBI" id="CHEBI:50058"/>
        <dbReference type="EC" id="1.8.4.11"/>
    </reaction>
</comment>
<feature type="domain" description="Peptide methionine sulphoxide reductase MsrA" evidence="7">
    <location>
        <begin position="36"/>
        <end position="191"/>
    </location>
</feature>
<keyword evidence="9" id="KW-1185">Reference proteome</keyword>
<dbReference type="PANTHER" id="PTHR43774">
    <property type="entry name" value="PEPTIDE METHIONINE SULFOXIDE REDUCTASE"/>
    <property type="match status" value="1"/>
</dbReference>
<organism evidence="8 9">
    <name type="scientific">Scytalidium lignicola</name>
    <name type="common">Hyphomycete</name>
    <dbReference type="NCBI Taxonomy" id="5539"/>
    <lineage>
        <taxon>Eukaryota</taxon>
        <taxon>Fungi</taxon>
        <taxon>Dikarya</taxon>
        <taxon>Ascomycota</taxon>
        <taxon>Pezizomycotina</taxon>
        <taxon>Leotiomycetes</taxon>
        <taxon>Leotiomycetes incertae sedis</taxon>
        <taxon>Scytalidium</taxon>
    </lineage>
</organism>
<dbReference type="Pfam" id="PF01625">
    <property type="entry name" value="PMSR"/>
    <property type="match status" value="1"/>
</dbReference>
<evidence type="ECO:0000256" key="4">
    <source>
        <dbReference type="ARBA" id="ARBA00030643"/>
    </source>
</evidence>
<dbReference type="PANTHER" id="PTHR43774:SF1">
    <property type="entry name" value="PEPTIDE METHIONINE SULFOXIDE REDUCTASE MSRA 2"/>
    <property type="match status" value="1"/>
</dbReference>
<name>A0A3E2HH45_SCYLI</name>
<evidence type="ECO:0000256" key="1">
    <source>
        <dbReference type="ARBA" id="ARBA00005591"/>
    </source>
</evidence>
<keyword evidence="3" id="KW-0560">Oxidoreductase</keyword>
<dbReference type="EMBL" id="NCSJ02000049">
    <property type="protein sequence ID" value="RFU32746.1"/>
    <property type="molecule type" value="Genomic_DNA"/>
</dbReference>
<dbReference type="EC" id="1.8.4.11" evidence="2"/>
<evidence type="ECO:0000313" key="8">
    <source>
        <dbReference type="EMBL" id="RFU32746.1"/>
    </source>
</evidence>
<dbReference type="Proteomes" id="UP000258309">
    <property type="component" value="Unassembled WGS sequence"/>
</dbReference>
<dbReference type="AlphaFoldDB" id="A0A3E2HH45"/>
<feature type="non-terminal residue" evidence="8">
    <location>
        <position position="204"/>
    </location>
</feature>
<dbReference type="OMA" id="LFWESHD"/>
<sequence>MPTFISRISRLFTSSSQLGLGTGGASATTIPEGAHKATVAAGCFWGVEHIYRKHFDGKGLYDARVGYIGGDTKNPSYRSVCTGTTGHAEALQVFYDPQRITYRELIEFLYRIHDPTTLNQQGPDIGTQYRSGIFYHDEEQKKIAEEVTKQANEKWWKGKIATQILPAGEWWDAEDYHQKYLQPENNPNGYQCPSHFLRNFPPLE</sequence>
<gene>
    <name evidence="8" type="ORF">B7463_g3607</name>
</gene>
<comment type="similarity">
    <text evidence="1">Belongs to the MsrA Met sulfoxide reductase family.</text>
</comment>
<reference evidence="8 9" key="1">
    <citation type="submission" date="2018-05" db="EMBL/GenBank/DDBJ databases">
        <title>Draft genome sequence of Scytalidium lignicola DSM 105466, a ubiquitous saprotrophic fungus.</title>
        <authorList>
            <person name="Buettner E."/>
            <person name="Gebauer A.M."/>
            <person name="Hofrichter M."/>
            <person name="Liers C."/>
            <person name="Kellner H."/>
        </authorList>
    </citation>
    <scope>NUCLEOTIDE SEQUENCE [LARGE SCALE GENOMIC DNA]</scope>
    <source>
        <strain evidence="8 9">DSM 105466</strain>
    </source>
</reference>
<evidence type="ECO:0000256" key="6">
    <source>
        <dbReference type="ARBA" id="ARBA00048782"/>
    </source>
</evidence>
<dbReference type="NCBIfam" id="TIGR00401">
    <property type="entry name" value="msrA"/>
    <property type="match status" value="1"/>
</dbReference>
<comment type="caution">
    <text evidence="8">The sequence shown here is derived from an EMBL/GenBank/DDBJ whole genome shotgun (WGS) entry which is preliminary data.</text>
</comment>
<evidence type="ECO:0000256" key="5">
    <source>
        <dbReference type="ARBA" id="ARBA00047806"/>
    </source>
</evidence>
<accession>A0A3E2HH45</accession>